<keyword evidence="3 7" id="KW-0812">Transmembrane</keyword>
<evidence type="ECO:0000313" key="10">
    <source>
        <dbReference type="EMBL" id="QJA06711.1"/>
    </source>
</evidence>
<dbReference type="InterPro" id="IPR019196">
    <property type="entry name" value="ABC_transp_unknown"/>
</dbReference>
<feature type="transmembrane region" description="Helical" evidence="7">
    <location>
        <begin position="247"/>
        <end position="266"/>
    </location>
</feature>
<dbReference type="InterPro" id="IPR051449">
    <property type="entry name" value="ABC-2_transporter_component"/>
</dbReference>
<dbReference type="KEGG" id="tmai:FVE67_07855"/>
<proteinExistence type="predicted"/>
<feature type="transmembrane region" description="Helical" evidence="7">
    <location>
        <begin position="20"/>
        <end position="43"/>
    </location>
</feature>
<dbReference type="InterPro" id="IPR055396">
    <property type="entry name" value="DUF7088"/>
</dbReference>
<evidence type="ECO:0000259" key="9">
    <source>
        <dbReference type="Pfam" id="PF23357"/>
    </source>
</evidence>
<feature type="domain" description="ABC-type uncharacterised transport system" evidence="8">
    <location>
        <begin position="420"/>
        <end position="709"/>
    </location>
</feature>
<dbReference type="Proteomes" id="UP000501253">
    <property type="component" value="Chromosome"/>
</dbReference>
<dbReference type="GO" id="GO:0005886">
    <property type="term" value="C:plasma membrane"/>
    <property type="evidence" value="ECO:0007669"/>
    <property type="project" value="UniProtKB-SubCell"/>
</dbReference>
<feature type="compositionally biased region" description="Basic and acidic residues" evidence="6">
    <location>
        <begin position="678"/>
        <end position="689"/>
    </location>
</feature>
<evidence type="ECO:0000256" key="2">
    <source>
        <dbReference type="ARBA" id="ARBA00022475"/>
    </source>
</evidence>
<feature type="transmembrane region" description="Helical" evidence="7">
    <location>
        <begin position="50"/>
        <end position="72"/>
    </location>
</feature>
<feature type="region of interest" description="Disordered" evidence="6">
    <location>
        <begin position="665"/>
        <end position="689"/>
    </location>
</feature>
<protein>
    <submittedName>
        <fullName evidence="10">Uncharacterized protein</fullName>
    </submittedName>
</protein>
<evidence type="ECO:0000259" key="8">
    <source>
        <dbReference type="Pfam" id="PF09822"/>
    </source>
</evidence>
<gene>
    <name evidence="10" type="ORF">FVE67_07855</name>
</gene>
<sequence length="791" mass="88124">MRPLWVVFKKEFWGYFRSPLAYIFAVAFLLVANGLYLNTFFLARVCDLRALFELLPLLLLVFVSALTMRLWAEERRGETLGLLLSFPFSPAYTVLGKFLGALVFGTVVLAGTLVLPLMLSLLGDPDGGALVAGYLGILLLLAFYVALGQFVSGLFTEQIAAFVVTAVAGLGAYLLGTDLVSSSLESWLPGVGGFLREALGLGPHLAPFFKGVVPLSGVLFFLVYVGIFLLLNHFTVAYYLRYARRPLLAPTVLLLLLCGLFAGALLSEVRLPRLDLTEEKLYTLSPVTRKVLARLEGPLRITYYVSAREKLPPMMRNLSQEVRALLEELQAVNPRVRYAVVDPERDPDLARKLRDRGIEPFAVQTVERDRVSLRRVYSALALSYLDQPEEVIPQVVPDSLSTLEYDLVSRIYKLTLKEKPVVAIFEPPGAFGRPTYETARRILEELGFEVKGTPLTRENPLPKKARLLVIFSPGKLNDRQLFEIGRFLHRGGAVLLAASAARFSYHSAPDGRILATPLAEDLSVNKLLEEYGLVLKKAILCDEQRVTMAVSQERELGIFRALVHVPVNFPMQVQVLSSQMNRRLPVTHGLDALLFLWGSPLKVERARLKEEGLRLLPLFYSSPKAWTEKVELGAFSEEDFRPPAKRQRYLLAALVEGKFPLPFGGKAPPWPGKKSSKGKGDPSRQKSGEVAKPGKLVVVGSGAMFADGLIEIFDNALFLANLSEALGLSGDLLALRARLRPVRYIREVATGEKLFWRLFSLGVPSLFWALWGGVFFWYRRRSRERSMGGRT</sequence>
<evidence type="ECO:0000256" key="5">
    <source>
        <dbReference type="ARBA" id="ARBA00023136"/>
    </source>
</evidence>
<keyword evidence="4 7" id="KW-1133">Transmembrane helix</keyword>
<organism evidence="10 11">
    <name type="scientific">Thermosulfurimonas marina</name>
    <dbReference type="NCBI Taxonomy" id="2047767"/>
    <lineage>
        <taxon>Bacteria</taxon>
        <taxon>Pseudomonadati</taxon>
        <taxon>Thermodesulfobacteriota</taxon>
        <taxon>Thermodesulfobacteria</taxon>
        <taxon>Thermodesulfobacteriales</taxon>
        <taxon>Thermodesulfobacteriaceae</taxon>
        <taxon>Thermosulfurimonas</taxon>
    </lineage>
</organism>
<dbReference type="PANTHER" id="PTHR30294:SF29">
    <property type="entry name" value="MULTIDRUG ABC TRANSPORTER PERMEASE YBHS-RELATED"/>
    <property type="match status" value="1"/>
</dbReference>
<dbReference type="Pfam" id="PF23357">
    <property type="entry name" value="DUF7088"/>
    <property type="match status" value="1"/>
</dbReference>
<feature type="domain" description="DUF7088" evidence="9">
    <location>
        <begin position="278"/>
        <end position="382"/>
    </location>
</feature>
<dbReference type="Pfam" id="PF09822">
    <property type="entry name" value="ABC_transp_aux"/>
    <property type="match status" value="1"/>
</dbReference>
<evidence type="ECO:0000313" key="11">
    <source>
        <dbReference type="Proteomes" id="UP000501253"/>
    </source>
</evidence>
<dbReference type="PANTHER" id="PTHR30294">
    <property type="entry name" value="MEMBRANE COMPONENT OF ABC TRANSPORTER YHHJ-RELATED"/>
    <property type="match status" value="1"/>
</dbReference>
<feature type="transmembrane region" description="Helical" evidence="7">
    <location>
        <begin position="159"/>
        <end position="175"/>
    </location>
</feature>
<name>A0A6H1WU60_9BACT</name>
<keyword evidence="5 7" id="KW-0472">Membrane</keyword>
<feature type="transmembrane region" description="Helical" evidence="7">
    <location>
        <begin position="218"/>
        <end position="240"/>
    </location>
</feature>
<accession>A0A6H1WU60</accession>
<reference evidence="10 11" key="1">
    <citation type="submission" date="2019-08" db="EMBL/GenBank/DDBJ databases">
        <title>Complete genome sequence of Thermosulfurimonas marina SU872T, an anaerobic thermophilic chemolithoautotrophic bacterium isolated from a shallow marine hydrothermal vent.</title>
        <authorList>
            <person name="Allioux M."/>
            <person name="Jebbar M."/>
            <person name="Slobodkina G."/>
            <person name="Slobodkin A."/>
            <person name="Moalic Y."/>
            <person name="Frolova A."/>
            <person name="Shao Z."/>
            <person name="Alain K."/>
        </authorList>
    </citation>
    <scope>NUCLEOTIDE SEQUENCE [LARGE SCALE GENOMIC DNA]</scope>
    <source>
        <strain evidence="10 11">SU872</strain>
    </source>
</reference>
<dbReference type="RefSeq" id="WP_168720064.1">
    <property type="nucleotide sequence ID" value="NZ_CP042909.1"/>
</dbReference>
<evidence type="ECO:0000256" key="7">
    <source>
        <dbReference type="SAM" id="Phobius"/>
    </source>
</evidence>
<evidence type="ECO:0000256" key="6">
    <source>
        <dbReference type="SAM" id="MobiDB-lite"/>
    </source>
</evidence>
<feature type="transmembrane region" description="Helical" evidence="7">
    <location>
        <begin position="92"/>
        <end position="115"/>
    </location>
</feature>
<evidence type="ECO:0000256" key="1">
    <source>
        <dbReference type="ARBA" id="ARBA00004651"/>
    </source>
</evidence>
<feature type="transmembrane region" description="Helical" evidence="7">
    <location>
        <begin position="754"/>
        <end position="778"/>
    </location>
</feature>
<feature type="transmembrane region" description="Helical" evidence="7">
    <location>
        <begin position="127"/>
        <end position="147"/>
    </location>
</feature>
<dbReference type="EMBL" id="CP042909">
    <property type="protein sequence ID" value="QJA06711.1"/>
    <property type="molecule type" value="Genomic_DNA"/>
</dbReference>
<keyword evidence="2" id="KW-1003">Cell membrane</keyword>
<comment type="subcellular location">
    <subcellularLocation>
        <location evidence="1">Cell membrane</location>
        <topology evidence="1">Multi-pass membrane protein</topology>
    </subcellularLocation>
</comment>
<evidence type="ECO:0000256" key="4">
    <source>
        <dbReference type="ARBA" id="ARBA00022989"/>
    </source>
</evidence>
<evidence type="ECO:0000256" key="3">
    <source>
        <dbReference type="ARBA" id="ARBA00022692"/>
    </source>
</evidence>
<keyword evidence="11" id="KW-1185">Reference proteome</keyword>
<dbReference type="AlphaFoldDB" id="A0A6H1WU60"/>